<reference evidence="2" key="1">
    <citation type="submission" date="2016-06" db="EMBL/GenBank/DDBJ databases">
        <title>Parallel loss of symbiosis genes in relatives of nitrogen-fixing non-legume Parasponia.</title>
        <authorList>
            <person name="Van Velzen R."/>
            <person name="Holmer R."/>
            <person name="Bu F."/>
            <person name="Rutten L."/>
            <person name="Van Zeijl A."/>
            <person name="Liu W."/>
            <person name="Santuari L."/>
            <person name="Cao Q."/>
            <person name="Sharma T."/>
            <person name="Shen D."/>
            <person name="Roswanjaya Y."/>
            <person name="Wardhani T."/>
            <person name="Kalhor M.S."/>
            <person name="Jansen J."/>
            <person name="Van den Hoogen J."/>
            <person name="Gungor B."/>
            <person name="Hartog M."/>
            <person name="Hontelez J."/>
            <person name="Verver J."/>
            <person name="Yang W.-C."/>
            <person name="Schijlen E."/>
            <person name="Repin R."/>
            <person name="Schilthuizen M."/>
            <person name="Schranz E."/>
            <person name="Heidstra R."/>
            <person name="Miyata K."/>
            <person name="Fedorova E."/>
            <person name="Kohlen W."/>
            <person name="Bisseling T."/>
            <person name="Smit S."/>
            <person name="Geurts R."/>
        </authorList>
    </citation>
    <scope>NUCLEOTIDE SEQUENCE [LARGE SCALE GENOMIC DNA]</scope>
    <source>
        <strain evidence="2">cv. RG33-2</strain>
    </source>
</reference>
<proteinExistence type="predicted"/>
<accession>A0A2P5E972</accession>
<dbReference type="Proteomes" id="UP000237000">
    <property type="component" value="Unassembled WGS sequence"/>
</dbReference>
<name>A0A2P5E972_TREOI</name>
<dbReference type="EMBL" id="JXTC01000202">
    <property type="protein sequence ID" value="PON82102.1"/>
    <property type="molecule type" value="Genomic_DNA"/>
</dbReference>
<keyword evidence="2" id="KW-1185">Reference proteome</keyword>
<comment type="caution">
    <text evidence="1">The sequence shown here is derived from an EMBL/GenBank/DDBJ whole genome shotgun (WGS) entry which is preliminary data.</text>
</comment>
<gene>
    <name evidence="1" type="ORF">TorRG33x02_220970</name>
</gene>
<protein>
    <submittedName>
        <fullName evidence="1">Uncharacterized protein</fullName>
    </submittedName>
</protein>
<dbReference type="STRING" id="63057.A0A2P5E972"/>
<dbReference type="OrthoDB" id="1739838at2759"/>
<evidence type="ECO:0000313" key="2">
    <source>
        <dbReference type="Proteomes" id="UP000237000"/>
    </source>
</evidence>
<dbReference type="AlphaFoldDB" id="A0A2P5E972"/>
<sequence>HDMNRALLGKWGWGLLSNTNTLCLQVLKAKYLRHSTFLDTEPKSRDSWTWKGICQTQSLVNKGACKRIGNGRSINIWTDPWVPNFPNFKPPTIGEPKMGFIFVSDLCYPSGGWNLTKIAQVFSNNISELIIQLTLPSPLRSDSWFWPINPNGKFTTKSAYLCDQNHRFTNP</sequence>
<organism evidence="1 2">
    <name type="scientific">Trema orientale</name>
    <name type="common">Charcoal tree</name>
    <name type="synonym">Celtis orientalis</name>
    <dbReference type="NCBI Taxonomy" id="63057"/>
    <lineage>
        <taxon>Eukaryota</taxon>
        <taxon>Viridiplantae</taxon>
        <taxon>Streptophyta</taxon>
        <taxon>Embryophyta</taxon>
        <taxon>Tracheophyta</taxon>
        <taxon>Spermatophyta</taxon>
        <taxon>Magnoliopsida</taxon>
        <taxon>eudicotyledons</taxon>
        <taxon>Gunneridae</taxon>
        <taxon>Pentapetalae</taxon>
        <taxon>rosids</taxon>
        <taxon>fabids</taxon>
        <taxon>Rosales</taxon>
        <taxon>Cannabaceae</taxon>
        <taxon>Trema</taxon>
    </lineage>
</organism>
<feature type="non-terminal residue" evidence="1">
    <location>
        <position position="1"/>
    </location>
</feature>
<evidence type="ECO:0000313" key="1">
    <source>
        <dbReference type="EMBL" id="PON82102.1"/>
    </source>
</evidence>
<dbReference type="InParanoid" id="A0A2P5E972"/>